<name>A0A6N9HZA1_9LACO</name>
<evidence type="ECO:0000313" key="1">
    <source>
        <dbReference type="EMBL" id="MYV16035.1"/>
    </source>
</evidence>
<evidence type="ECO:0000313" key="2">
    <source>
        <dbReference type="Proteomes" id="UP000449209"/>
    </source>
</evidence>
<comment type="caution">
    <text evidence="1">The sequence shown here is derived from an EMBL/GenBank/DDBJ whole genome shotgun (WGS) entry which is preliminary data.</text>
</comment>
<sequence length="71" mass="8255">MSLTNNNQRWLTQLLSISRGSTFHLSDLPFYQVAKTDPERLVQFQKSFDAWIDETNAQYVSKGGTNYLRVK</sequence>
<dbReference type="Proteomes" id="UP000449209">
    <property type="component" value="Unassembled WGS sequence"/>
</dbReference>
<proteinExistence type="predicted"/>
<organism evidence="1 2">
    <name type="scientific">Furfurilactobacillus milii</name>
    <dbReference type="NCBI Taxonomy" id="2888272"/>
    <lineage>
        <taxon>Bacteria</taxon>
        <taxon>Bacillati</taxon>
        <taxon>Bacillota</taxon>
        <taxon>Bacilli</taxon>
        <taxon>Lactobacillales</taxon>
        <taxon>Lactobacillaceae</taxon>
        <taxon>Furfurilactobacillus</taxon>
    </lineage>
</organism>
<dbReference type="AlphaFoldDB" id="A0A6N9HZA1"/>
<protein>
    <submittedName>
        <fullName evidence="1">Uncharacterized protein</fullName>
    </submittedName>
</protein>
<dbReference type="EMBL" id="WEZQ01000001">
    <property type="protein sequence ID" value="MYV16035.1"/>
    <property type="molecule type" value="Genomic_DNA"/>
</dbReference>
<accession>A0A6N9HZA1</accession>
<gene>
    <name evidence="1" type="ORF">GB993_00630</name>
</gene>
<reference evidence="1 2" key="1">
    <citation type="journal article" date="2019" name="Appl. Environ. Microbiol.">
        <title>Genetic determinants of hydroxycinnamic acid metabolism in heterofermentative lactobacilli.</title>
        <authorList>
            <person name="Gaur G."/>
            <person name="Oh J.H."/>
            <person name="Filannino P."/>
            <person name="Gobbetti M."/>
            <person name="van Pijkeren J.P."/>
            <person name="Ganzle M.G."/>
        </authorList>
    </citation>
    <scope>NUCLEOTIDE SEQUENCE [LARGE SCALE GENOMIC DNA]</scope>
    <source>
        <strain evidence="1 2">C5</strain>
    </source>
</reference>
<dbReference type="RefSeq" id="WP_161002651.1">
    <property type="nucleotide sequence ID" value="NZ_WEZQ01000001.1"/>
</dbReference>